<dbReference type="AlphaFoldDB" id="A0A085MS04"/>
<sequence>MEEGGEVPPRFELGLLDSKSRVLTVTPWNRGETFVDIEVWKVAGNYGIKTIRAIEFTVKMLDIMRTFAFIIQLHTCVKEHRVSVVIRLTLLNCCCKFPRRNQYIF</sequence>
<reference evidence="1" key="1">
    <citation type="journal article" date="2014" name="Nat. Genet.">
        <title>Genome and transcriptome of the porcine whipworm Trichuris suis.</title>
        <authorList>
            <person name="Jex A.R."/>
            <person name="Nejsum P."/>
            <person name="Schwarz E.M."/>
            <person name="Hu L."/>
            <person name="Young N.D."/>
            <person name="Hall R.S."/>
            <person name="Korhonen P.K."/>
            <person name="Liao S."/>
            <person name="Thamsborg S."/>
            <person name="Xia J."/>
            <person name="Xu P."/>
            <person name="Wang S."/>
            <person name="Scheerlinck J.P."/>
            <person name="Hofmann A."/>
            <person name="Sternberg P.W."/>
            <person name="Wang J."/>
            <person name="Gasser R.B."/>
        </authorList>
    </citation>
    <scope>NUCLEOTIDE SEQUENCE [LARGE SCALE GENOMIC DNA]</scope>
    <source>
        <strain evidence="1">DCEP-RM93F</strain>
    </source>
</reference>
<name>A0A085MS04_9BILA</name>
<evidence type="ECO:0000313" key="1">
    <source>
        <dbReference type="EMBL" id="KFD60000.1"/>
    </source>
</evidence>
<dbReference type="Proteomes" id="UP000030758">
    <property type="component" value="Unassembled WGS sequence"/>
</dbReference>
<protein>
    <submittedName>
        <fullName evidence="1">Uncharacterized protein</fullName>
    </submittedName>
</protein>
<accession>A0A085MS04</accession>
<organism evidence="1">
    <name type="scientific">Trichuris suis</name>
    <name type="common">pig whipworm</name>
    <dbReference type="NCBI Taxonomy" id="68888"/>
    <lineage>
        <taxon>Eukaryota</taxon>
        <taxon>Metazoa</taxon>
        <taxon>Ecdysozoa</taxon>
        <taxon>Nematoda</taxon>
        <taxon>Enoplea</taxon>
        <taxon>Dorylaimia</taxon>
        <taxon>Trichinellida</taxon>
        <taxon>Trichuridae</taxon>
        <taxon>Trichuris</taxon>
    </lineage>
</organism>
<dbReference type="EMBL" id="KL367705">
    <property type="protein sequence ID" value="KFD60000.1"/>
    <property type="molecule type" value="Genomic_DNA"/>
</dbReference>
<proteinExistence type="predicted"/>
<gene>
    <name evidence="1" type="ORF">M514_27821</name>
</gene>